<evidence type="ECO:0000313" key="6">
    <source>
        <dbReference type="EMBL" id="KAI6650648.1"/>
    </source>
</evidence>
<keyword evidence="7" id="KW-1185">Reference proteome</keyword>
<dbReference type="FunFam" id="2.70.50.30:FF:000004">
    <property type="entry name" value="Rho GDP-dissociation inhibitor 1"/>
    <property type="match status" value="1"/>
</dbReference>
<dbReference type="GO" id="GO:0016020">
    <property type="term" value="C:membrane"/>
    <property type="evidence" value="ECO:0007669"/>
    <property type="project" value="TreeGrafter"/>
</dbReference>
<name>A0AAV7JPM5_9METZ</name>
<evidence type="ECO:0000256" key="4">
    <source>
        <dbReference type="ARBA" id="ARBA00022490"/>
    </source>
</evidence>
<evidence type="ECO:0000256" key="5">
    <source>
        <dbReference type="SAM" id="MobiDB-lite"/>
    </source>
</evidence>
<dbReference type="InterPro" id="IPR024792">
    <property type="entry name" value="RhoGDI_dom_sf"/>
</dbReference>
<comment type="caution">
    <text evidence="6">The sequence shown here is derived from an EMBL/GenBank/DDBJ whole genome shotgun (WGS) entry which is preliminary data.</text>
</comment>
<dbReference type="InterPro" id="IPR000406">
    <property type="entry name" value="Rho_GDI"/>
</dbReference>
<dbReference type="PANTHER" id="PTHR10980:SF3">
    <property type="entry name" value="LD16419P"/>
    <property type="match status" value="1"/>
</dbReference>
<dbReference type="SUPFAM" id="SSF81296">
    <property type="entry name" value="E set domains"/>
    <property type="match status" value="1"/>
</dbReference>
<dbReference type="AlphaFoldDB" id="A0AAV7JPM5"/>
<accession>A0AAV7JPM5</accession>
<comment type="subcellular location">
    <subcellularLocation>
        <location evidence="1">Cytoplasm</location>
    </subcellularLocation>
</comment>
<sequence length="203" mass="22974">MASADADVDPQDVAKEFSNEDNPESTDYKVPKKVDLETIVKTDADDEALIKYKETLLGGFKDVKDDGGANVLLKAMHFKPTGREAISLDLTKTDLQSLKKNPILVKEGCKYIISIDFKVQRDIVSGLRYRQSSYRKGIRVENSTIMMGSYGPKELHCFNTVEDTTPSGMLARGSYNVKSKFIDDDENTVLEWEWTFEIKKEWS</sequence>
<dbReference type="InterPro" id="IPR014756">
    <property type="entry name" value="Ig_E-set"/>
</dbReference>
<keyword evidence="4" id="KW-0963">Cytoplasm</keyword>
<proteinExistence type="inferred from homology"/>
<dbReference type="GO" id="GO:0007266">
    <property type="term" value="P:Rho protein signal transduction"/>
    <property type="evidence" value="ECO:0007669"/>
    <property type="project" value="InterPro"/>
</dbReference>
<evidence type="ECO:0000256" key="1">
    <source>
        <dbReference type="ARBA" id="ARBA00004496"/>
    </source>
</evidence>
<gene>
    <name evidence="6" type="ORF">LOD99_7698</name>
</gene>
<dbReference type="Gene3D" id="2.70.50.30">
    <property type="entry name" value="Coagulation Factor XIII, subunit A, domain 1"/>
    <property type="match status" value="1"/>
</dbReference>
<dbReference type="EMBL" id="JAKMXF010000310">
    <property type="protein sequence ID" value="KAI6650648.1"/>
    <property type="molecule type" value="Genomic_DNA"/>
</dbReference>
<dbReference type="PRINTS" id="PR00492">
    <property type="entry name" value="RHOGDI"/>
</dbReference>
<dbReference type="Proteomes" id="UP001165289">
    <property type="component" value="Unassembled WGS sequence"/>
</dbReference>
<dbReference type="Pfam" id="PF02115">
    <property type="entry name" value="Rho_GDI"/>
    <property type="match status" value="1"/>
</dbReference>
<evidence type="ECO:0000256" key="2">
    <source>
        <dbReference type="ARBA" id="ARBA00009758"/>
    </source>
</evidence>
<evidence type="ECO:0000313" key="7">
    <source>
        <dbReference type="Proteomes" id="UP001165289"/>
    </source>
</evidence>
<dbReference type="GO" id="GO:0005829">
    <property type="term" value="C:cytosol"/>
    <property type="evidence" value="ECO:0007669"/>
    <property type="project" value="TreeGrafter"/>
</dbReference>
<comment type="similarity">
    <text evidence="2">Belongs to the Rho GDI family.</text>
</comment>
<dbReference type="GO" id="GO:0005096">
    <property type="term" value="F:GTPase activator activity"/>
    <property type="evidence" value="ECO:0007669"/>
    <property type="project" value="UniProtKB-KW"/>
</dbReference>
<dbReference type="GO" id="GO:0005094">
    <property type="term" value="F:Rho GDP-dissociation inhibitor activity"/>
    <property type="evidence" value="ECO:0007669"/>
    <property type="project" value="InterPro"/>
</dbReference>
<feature type="compositionally biased region" description="Acidic residues" evidence="5">
    <location>
        <begin position="1"/>
        <end position="10"/>
    </location>
</feature>
<organism evidence="6 7">
    <name type="scientific">Oopsacas minuta</name>
    <dbReference type="NCBI Taxonomy" id="111878"/>
    <lineage>
        <taxon>Eukaryota</taxon>
        <taxon>Metazoa</taxon>
        <taxon>Porifera</taxon>
        <taxon>Hexactinellida</taxon>
        <taxon>Hexasterophora</taxon>
        <taxon>Lyssacinosida</taxon>
        <taxon>Leucopsacidae</taxon>
        <taxon>Oopsacas</taxon>
    </lineage>
</organism>
<feature type="region of interest" description="Disordered" evidence="5">
    <location>
        <begin position="1"/>
        <end position="29"/>
    </location>
</feature>
<dbReference type="PANTHER" id="PTHR10980">
    <property type="entry name" value="RHO GDP-DISSOCIATION INHIBITOR"/>
    <property type="match status" value="1"/>
</dbReference>
<keyword evidence="3" id="KW-0343">GTPase activation</keyword>
<evidence type="ECO:0000256" key="3">
    <source>
        <dbReference type="ARBA" id="ARBA00022468"/>
    </source>
</evidence>
<reference evidence="6 7" key="1">
    <citation type="journal article" date="2023" name="BMC Biol.">
        <title>The compact genome of the sponge Oopsacas minuta (Hexactinellida) is lacking key metazoan core genes.</title>
        <authorList>
            <person name="Santini S."/>
            <person name="Schenkelaars Q."/>
            <person name="Jourda C."/>
            <person name="Duchesne M."/>
            <person name="Belahbib H."/>
            <person name="Rocher C."/>
            <person name="Selva M."/>
            <person name="Riesgo A."/>
            <person name="Vervoort M."/>
            <person name="Leys S.P."/>
            <person name="Kodjabachian L."/>
            <person name="Le Bivic A."/>
            <person name="Borchiellini C."/>
            <person name="Claverie J.M."/>
            <person name="Renard E."/>
        </authorList>
    </citation>
    <scope>NUCLEOTIDE SEQUENCE [LARGE SCALE GENOMIC DNA]</scope>
    <source>
        <strain evidence="6">SPO-2</strain>
    </source>
</reference>
<protein>
    <submittedName>
        <fullName evidence="6">Rho GDP-dissociation inhibitor 1-like</fullName>
    </submittedName>
</protein>